<dbReference type="RefSeq" id="WP_001764623.1">
    <property type="nucleotide sequence ID" value="NZ_BFHM01000017.1"/>
</dbReference>
<reference evidence="1" key="1">
    <citation type="submission" date="2020-02" db="EMBL/GenBank/DDBJ databases">
        <authorList>
            <person name="Ashton P.M."/>
            <person name="Dallman T."/>
            <person name="Nair S."/>
            <person name="De Pinna E."/>
            <person name="Peters T."/>
            <person name="Grant K."/>
        </authorList>
    </citation>
    <scope>NUCLEOTIDE SEQUENCE</scope>
    <source>
        <strain evidence="1">93335</strain>
    </source>
</reference>
<comment type="caution">
    <text evidence="2">The sequence shown here is derived from an EMBL/GenBank/DDBJ whole genome shotgun (WGS) entry which is preliminary data.</text>
</comment>
<dbReference type="AlphaFoldDB" id="A0A793XVI2"/>
<proteinExistence type="predicted"/>
<dbReference type="EMBL" id="AATLZG010000060">
    <property type="protein sequence ID" value="EFM8157270.1"/>
    <property type="molecule type" value="Genomic_DNA"/>
</dbReference>
<protein>
    <submittedName>
        <fullName evidence="2">Uncharacterized protein</fullName>
    </submittedName>
</protein>
<dbReference type="Proteomes" id="UP000711811">
    <property type="component" value="Unassembled WGS sequence"/>
</dbReference>
<name>A0A793XVI2_ECOLX</name>
<dbReference type="EMBL" id="AATCLQ010000005">
    <property type="protein sequence ID" value="EFJ6480860.1"/>
    <property type="molecule type" value="Genomic_DNA"/>
</dbReference>
<reference evidence="2 3" key="2">
    <citation type="submission" date="2020-02" db="EMBL/GenBank/DDBJ databases">
        <authorList>
            <consortium name="PulseNet: The National Subtyping Network for Foodborne Disease Surveillance"/>
            <person name="Tarr C.L."/>
            <person name="Trees E."/>
            <person name="Katz L.S."/>
            <person name="Carleton-Romer H.A."/>
            <person name="Stroika S."/>
            <person name="Kucerova Z."/>
            <person name="Roache K.F."/>
            <person name="Sabol A.L."/>
            <person name="Besser J."/>
            <person name="Gerner-Smidt P."/>
        </authorList>
    </citation>
    <scope>NUCLEOTIDE SEQUENCE [LARGE SCALE GENOMIC DNA]</scope>
    <source>
        <strain evidence="2 3">PNUSAE002719</strain>
    </source>
</reference>
<gene>
    <name evidence="1" type="ORF">A2J79_001192</name>
    <name evidence="2" type="ORF">A5U30_005041</name>
</gene>
<organism evidence="2 3">
    <name type="scientific">Escherichia coli</name>
    <dbReference type="NCBI Taxonomy" id="562"/>
    <lineage>
        <taxon>Bacteria</taxon>
        <taxon>Pseudomonadati</taxon>
        <taxon>Pseudomonadota</taxon>
        <taxon>Gammaproteobacteria</taxon>
        <taxon>Enterobacterales</taxon>
        <taxon>Enterobacteriaceae</taxon>
        <taxon>Escherichia</taxon>
    </lineage>
</organism>
<sequence>MLTIEVETAKLTVGNSEFLIEIPKSLYEVISSQNKKDQLTTIKNNDAEKIEYFLRDKLYYDTRPSSKRQMDYVIAIAEKLKIKINKKTLENTSSASAFIDKHKYEFDKKVEEEHQAWIEYKKSDEYKILQKVESAIKRHFIRYGTTRKKLLANQMIESGLSINDIADKIGVTTTTINKYLAEVVDITNRSIANESSWMIFHYVLSKMVFSNKENLTPSEWRDTIIALTMKNRWYEETWFFTEE</sequence>
<evidence type="ECO:0000313" key="2">
    <source>
        <dbReference type="EMBL" id="EFM8157270.1"/>
    </source>
</evidence>
<dbReference type="Proteomes" id="UP000555763">
    <property type="component" value="Unassembled WGS sequence"/>
</dbReference>
<evidence type="ECO:0000313" key="3">
    <source>
        <dbReference type="Proteomes" id="UP000555763"/>
    </source>
</evidence>
<accession>A0A793XVI2</accession>
<evidence type="ECO:0000313" key="1">
    <source>
        <dbReference type="EMBL" id="EFJ6480860.1"/>
    </source>
</evidence>